<evidence type="ECO:0000313" key="1">
    <source>
        <dbReference type="EMBL" id="ESR27316.1"/>
    </source>
</evidence>
<gene>
    <name evidence="1" type="ORF">N177_0295</name>
</gene>
<dbReference type="AlphaFoldDB" id="V4RMR4"/>
<reference evidence="1 2" key="1">
    <citation type="journal article" date="2014" name="Genome Announc.">
        <title>Draft Genome Sequence of Lutibaculum baratangense Strain AMV1T, Isolated from a Mud Volcano in Andamans, India.</title>
        <authorList>
            <person name="Singh A."/>
            <person name="Sreenivas A."/>
            <person name="Sathyanarayana Reddy G."/>
            <person name="Pinnaka A.K."/>
            <person name="Shivaji S."/>
        </authorList>
    </citation>
    <scope>NUCLEOTIDE SEQUENCE [LARGE SCALE GENOMIC DNA]</scope>
    <source>
        <strain evidence="1 2">AMV1</strain>
    </source>
</reference>
<evidence type="ECO:0008006" key="3">
    <source>
        <dbReference type="Google" id="ProtNLM"/>
    </source>
</evidence>
<dbReference type="RefSeq" id="WP_023430452.1">
    <property type="nucleotide sequence ID" value="NZ_AWXZ01000007.1"/>
</dbReference>
<sequence>MATTYAHDHAAREIKASSPGLFSRILTRLLRAREAEARRRIAGYAHLIDAEALEQAGLTRAQMERLYNPYER</sequence>
<dbReference type="Proteomes" id="UP000017819">
    <property type="component" value="Unassembled WGS sequence"/>
</dbReference>
<organism evidence="1 2">
    <name type="scientific">Lutibaculum baratangense AMV1</name>
    <dbReference type="NCBI Taxonomy" id="631454"/>
    <lineage>
        <taxon>Bacteria</taxon>
        <taxon>Pseudomonadati</taxon>
        <taxon>Pseudomonadota</taxon>
        <taxon>Alphaproteobacteria</taxon>
        <taxon>Hyphomicrobiales</taxon>
        <taxon>Tepidamorphaceae</taxon>
        <taxon>Lutibaculum</taxon>
    </lineage>
</organism>
<dbReference type="EMBL" id="AWXZ01000007">
    <property type="protein sequence ID" value="ESR27316.1"/>
    <property type="molecule type" value="Genomic_DNA"/>
</dbReference>
<name>V4RMR4_9HYPH</name>
<keyword evidence="2" id="KW-1185">Reference proteome</keyword>
<protein>
    <recommendedName>
        <fullName evidence="3">DUF1127 domain-containing protein</fullName>
    </recommendedName>
</protein>
<evidence type="ECO:0000313" key="2">
    <source>
        <dbReference type="Proteomes" id="UP000017819"/>
    </source>
</evidence>
<comment type="caution">
    <text evidence="1">The sequence shown here is derived from an EMBL/GenBank/DDBJ whole genome shotgun (WGS) entry which is preliminary data.</text>
</comment>
<proteinExistence type="predicted"/>
<accession>V4RMR4</accession>